<dbReference type="PANTHER" id="PTHR34504:SF2">
    <property type="entry name" value="UPF0150 PROTEIN SSL0259"/>
    <property type="match status" value="1"/>
</dbReference>
<dbReference type="Proteomes" id="UP000248857">
    <property type="component" value="Unassembled WGS sequence"/>
</dbReference>
<keyword evidence="2" id="KW-1185">Reference proteome</keyword>
<dbReference type="AlphaFoldDB" id="A0A2W1JFL3"/>
<dbReference type="InterPro" id="IPR051404">
    <property type="entry name" value="TA_system_antitoxin"/>
</dbReference>
<protein>
    <submittedName>
        <fullName evidence="1">Uncharacterized protein</fullName>
    </submittedName>
</protein>
<dbReference type="Gene3D" id="3.30.160.250">
    <property type="match status" value="1"/>
</dbReference>
<dbReference type="OrthoDB" id="3436513at2"/>
<dbReference type="SUPFAM" id="SSF143100">
    <property type="entry name" value="TTHA1013/TTHA0281-like"/>
    <property type="match status" value="1"/>
</dbReference>
<evidence type="ECO:0000313" key="2">
    <source>
        <dbReference type="Proteomes" id="UP000248857"/>
    </source>
</evidence>
<dbReference type="PANTHER" id="PTHR34504">
    <property type="entry name" value="ANTITOXIN HICB"/>
    <property type="match status" value="1"/>
</dbReference>
<proteinExistence type="predicted"/>
<name>A0A2W1JFL3_9CYAN</name>
<organism evidence="1 2">
    <name type="scientific">Acaryochloris thomasi RCC1774</name>
    <dbReference type="NCBI Taxonomy" id="1764569"/>
    <lineage>
        <taxon>Bacteria</taxon>
        <taxon>Bacillati</taxon>
        <taxon>Cyanobacteriota</taxon>
        <taxon>Cyanophyceae</taxon>
        <taxon>Acaryochloridales</taxon>
        <taxon>Acaryochloridaceae</taxon>
        <taxon>Acaryochloris</taxon>
        <taxon>Acaryochloris thomasi</taxon>
    </lineage>
</organism>
<comment type="caution">
    <text evidence="1">The sequence shown here is derived from an EMBL/GenBank/DDBJ whole genome shotgun (WGS) entry which is preliminary data.</text>
</comment>
<evidence type="ECO:0000313" key="1">
    <source>
        <dbReference type="EMBL" id="PZD70475.1"/>
    </source>
</evidence>
<gene>
    <name evidence="1" type="ORF">C1752_12046</name>
</gene>
<dbReference type="RefSeq" id="WP_110988991.1">
    <property type="nucleotide sequence ID" value="NZ_CAWNWM010000036.1"/>
</dbReference>
<sequence>MTQTKYRMVIEWSDEDACFVVSLPDFERVTQPVTDGATYEEAARQGQEAIESLMDFYVEEGWVLPVPQTLQAA</sequence>
<dbReference type="EMBL" id="PQWO01000036">
    <property type="protein sequence ID" value="PZD70475.1"/>
    <property type="molecule type" value="Genomic_DNA"/>
</dbReference>
<reference evidence="1 2" key="1">
    <citation type="journal article" date="2018" name="Sci. Rep.">
        <title>A novel species of the marine cyanobacterium Acaryochloris with a unique pigment content and lifestyle.</title>
        <authorList>
            <person name="Partensky F."/>
            <person name="Six C."/>
            <person name="Ratin M."/>
            <person name="Garczarek L."/>
            <person name="Vaulot D."/>
            <person name="Probert I."/>
            <person name="Calteau A."/>
            <person name="Gourvil P."/>
            <person name="Marie D."/>
            <person name="Grebert T."/>
            <person name="Bouchier C."/>
            <person name="Le Panse S."/>
            <person name="Gachenot M."/>
            <person name="Rodriguez F."/>
            <person name="Garrido J.L."/>
        </authorList>
    </citation>
    <scope>NUCLEOTIDE SEQUENCE [LARGE SCALE GENOMIC DNA]</scope>
    <source>
        <strain evidence="1 2">RCC1774</strain>
    </source>
</reference>
<dbReference type="InterPro" id="IPR035069">
    <property type="entry name" value="TTHA1013/TTHA0281-like"/>
</dbReference>
<accession>A0A2W1JFL3</accession>